<evidence type="ECO:0000313" key="3">
    <source>
        <dbReference type="Proteomes" id="UP000009311"/>
    </source>
</evidence>
<dbReference type="eggNOG" id="COG0762">
    <property type="taxonomic scope" value="Bacteria"/>
</dbReference>
<keyword evidence="1" id="KW-1133">Transmembrane helix</keyword>
<reference evidence="2 3" key="1">
    <citation type="submission" date="2012-06" db="EMBL/GenBank/DDBJ databases">
        <title>Draft Genome Sequence of Lactobacillus pasteurii CRBIP 24.76T.</title>
        <authorList>
            <person name="Cousin S."/>
            <person name="Bouchier C."/>
            <person name="Loux V."/>
            <person name="Ma L."/>
            <person name="Creno S."/>
            <person name="Bizet C."/>
            <person name="Clermont D."/>
        </authorList>
    </citation>
    <scope>NUCLEOTIDE SEQUENCE [LARGE SCALE GENOMIC DNA]</scope>
    <source>
        <strain evidence="3">CRBIP 24.76T</strain>
    </source>
</reference>
<keyword evidence="1" id="KW-0812">Transmembrane</keyword>
<dbReference type="Proteomes" id="UP000009311">
    <property type="component" value="Unassembled WGS sequence"/>
</dbReference>
<evidence type="ECO:0000256" key="1">
    <source>
        <dbReference type="SAM" id="Phobius"/>
    </source>
</evidence>
<evidence type="ECO:0000313" key="2">
    <source>
        <dbReference type="EMBL" id="CCI85420.1"/>
    </source>
</evidence>
<sequence>MGMMVVYYIIMALQYILWFYSICIVIDAIMSWMPFLANSTVGKLLDRIVDPYLNLFRIGPIKQLAYSIGIDLSSVLALLVLYFIQTKAIFWLYNILLKLFG</sequence>
<name>I7JYC2_9LACO</name>
<keyword evidence="1" id="KW-0472">Membrane</keyword>
<dbReference type="Pfam" id="PF02325">
    <property type="entry name" value="CCB3_YggT"/>
    <property type="match status" value="1"/>
</dbReference>
<dbReference type="EMBL" id="CAKD01000021">
    <property type="protein sequence ID" value="CCI85420.1"/>
    <property type="molecule type" value="Genomic_DNA"/>
</dbReference>
<comment type="caution">
    <text evidence="2">The sequence shown here is derived from an EMBL/GenBank/DDBJ whole genome shotgun (WGS) entry which is preliminary data.</text>
</comment>
<dbReference type="InterPro" id="IPR003425">
    <property type="entry name" value="CCB3/YggT"/>
</dbReference>
<gene>
    <name evidence="2" type="ORF">BN53_04875</name>
</gene>
<feature type="transmembrane region" description="Helical" evidence="1">
    <location>
        <begin position="6"/>
        <end position="29"/>
    </location>
</feature>
<dbReference type="RefSeq" id="WP_009559972.1">
    <property type="nucleotide sequence ID" value="NZ_AYZN01000001.1"/>
</dbReference>
<organism evidence="2 3">
    <name type="scientific">Lactobacillus pasteurii DSM 23907 = CRBIP 24.76</name>
    <dbReference type="NCBI Taxonomy" id="1423790"/>
    <lineage>
        <taxon>Bacteria</taxon>
        <taxon>Bacillati</taxon>
        <taxon>Bacillota</taxon>
        <taxon>Bacilli</taxon>
        <taxon>Lactobacillales</taxon>
        <taxon>Lactobacillaceae</taxon>
        <taxon>Lactobacillus</taxon>
    </lineage>
</organism>
<dbReference type="GO" id="GO:0016020">
    <property type="term" value="C:membrane"/>
    <property type="evidence" value="ECO:0007669"/>
    <property type="project" value="InterPro"/>
</dbReference>
<keyword evidence="2" id="KW-0131">Cell cycle</keyword>
<dbReference type="AlphaFoldDB" id="I7JYC2"/>
<accession>I7JYC2</accession>
<protein>
    <submittedName>
        <fullName evidence="2">Cell division membrane protein</fullName>
    </submittedName>
</protein>
<keyword evidence="3" id="KW-1185">Reference proteome</keyword>
<proteinExistence type="predicted"/>
<keyword evidence="2" id="KW-0132">Cell division</keyword>
<dbReference type="GO" id="GO:0051301">
    <property type="term" value="P:cell division"/>
    <property type="evidence" value="ECO:0007669"/>
    <property type="project" value="UniProtKB-KW"/>
</dbReference>
<dbReference type="STRING" id="1423790.BN53_04875"/>